<dbReference type="GO" id="GO:0007097">
    <property type="term" value="P:nuclear migration"/>
    <property type="evidence" value="ECO:0007669"/>
    <property type="project" value="TreeGrafter"/>
</dbReference>
<sequence>MASLQVGSRVEVTGKGTQGTVAFIGSTSFSPGKWIGVILDEPKGKNNGTVQGKLYFQCKENHGTFVRMSQLSLIDESGYKIDLSSSSSMEDTPSKTPGLKSRFGSSRQSISSKTPVSSRSREDVSVPMSAPPVPTELLTKKSSFVESPKSAKMEKLWSSTTTPKKSRIPKTRSFTGQEKVESFSEQTGFVETLCPQFTPGLVLSSPGVQTQRTPHATFIDPIEHEGLRAQVKDLTEKLETIRIKHKEKIHEIDALKLKLDQSAEFKIKIMESQAVLKKELEQIKKEKEAAVQAHDDLSDIAEALEMATLDKEMAEEKVESLQIELTEAKEKIEEVTLDFELLKAEFDKIGESSGEKEETDVASSYQLKQLEQQNIRLRETLVKMRDLSAHEKHEIQKLQKDLEEKKQENTELRKSTEKQQSRVTELETLIAELHEQVDAALGAEEMVEQLGLQKLTLEDKIKELEEAVYDLEALQEVNDQLQEGSRELELQLREEVDLANAATREALREKENALEALADRELTIVKFRELVQKLQDQCQELQIQLQKESVNHDSMKMSIPEMLDFKKMFAETKAQARAIDLEMRRMEVNQCQQHIQYLVAFVPDTCMVRGGDNDAVLTLILITRLLWKCEILLSQIRDKFPSVELSNKGELVKGHTAEQYASRCRLSFHLHLLEAILRQFSFGLNTCTPEVLLKVGASFPEMSLQEKILDAYIEMLKTDQLDENVRTENLEKCVTYFNTMHTLLLLSSGDTCLHQTKLLLDHTIAFSTACESIRTDVAIMQALIQSDDTSDMSPLCQHLATVAEVMQQHLKQIRRRISAAPDAVTLPIPELTTNLLKTAICVNKLTKALRDIAKTAFSQIALTTDEIYLSSEKLIEICTSACENIFDEMPASSAIACIKNSMNYFANEVANVAQAIQETESYLPSAIANKPEKVVPPILLRAAQVKKELEQIKILQSKLESKENDVKELRMLLKNKQEEISELNIRKDIAEKKLATSDTKLTNITRDYELSLQKLQRKLDEANQLMKRKETEFEQTMDHLQADIDSLECEKGELKDRLKTYSKKVLIEGIAKNAPVSSGNMSIGGSTSASSSAIQLVESPLLVNEILALRRALERERSLRYEAQNKFIDKILDSLEPIPIFKQDSELDADILRLEKEARSLDMEMHELMSLPKIVDISKRKPNVDQISDENSPLNVLRKQAEKEAEVQRNFQKRYNKLKEDYAKELLKRRPGSQIKTDLAVFPTPEARKLFQLEEPVPIGKLILPLPKEHPSVNATKIVPVDFDDLNRLAVKLTSMIHFEDIQLLLPCFVDVNYWLQFEAEEMSLVTASEPVRTDETSPTDETSVGEESQDESESVTSRKISAKNASTSNDKRLLEEDEEKSAKKFRKDSVDYDAGDSSSSEESIPLSQRRETSSNRRKAEVLSKLFPRESGKIGVTITTSPTSSAPKLVKEKTNKVSPDVTQE</sequence>
<dbReference type="InterPro" id="IPR000938">
    <property type="entry name" value="CAP-Gly_domain"/>
</dbReference>
<reference evidence="12 13" key="1">
    <citation type="submission" date="2024-03" db="EMBL/GenBank/DDBJ databases">
        <title>Adaptation during the transition from Ophiocordyceps entomopathogen to insect associate is accompanied by gene loss and intensified selection.</title>
        <authorList>
            <person name="Ward C.M."/>
            <person name="Onetto C.A."/>
            <person name="Borneman A.R."/>
        </authorList>
    </citation>
    <scope>NUCLEOTIDE SEQUENCE [LARGE SCALE GENOMIC DNA]</scope>
    <source>
        <strain evidence="12">AWRI1</strain>
        <tissue evidence="12">Single Adult Female</tissue>
    </source>
</reference>
<dbReference type="GO" id="GO:0000132">
    <property type="term" value="P:establishment of mitotic spindle orientation"/>
    <property type="evidence" value="ECO:0007669"/>
    <property type="project" value="TreeGrafter"/>
</dbReference>
<dbReference type="InterPro" id="IPR036859">
    <property type="entry name" value="CAP-Gly_dom_sf"/>
</dbReference>
<dbReference type="SMART" id="SM01052">
    <property type="entry name" value="CAP_GLY"/>
    <property type="match status" value="1"/>
</dbReference>
<feature type="compositionally biased region" description="Low complexity" evidence="10">
    <location>
        <begin position="101"/>
        <end position="112"/>
    </location>
</feature>
<evidence type="ECO:0000256" key="9">
    <source>
        <dbReference type="SAM" id="Coils"/>
    </source>
</evidence>
<evidence type="ECO:0000256" key="6">
    <source>
        <dbReference type="ARBA" id="ARBA00023017"/>
    </source>
</evidence>
<gene>
    <name evidence="12" type="ORF">V9T40_003028</name>
</gene>
<dbReference type="Proteomes" id="UP001367676">
    <property type="component" value="Unassembled WGS sequence"/>
</dbReference>
<feature type="compositionally biased region" description="Polar residues" evidence="10">
    <location>
        <begin position="1437"/>
        <end position="1446"/>
    </location>
</feature>
<dbReference type="GO" id="GO:0005874">
    <property type="term" value="C:microtubule"/>
    <property type="evidence" value="ECO:0007669"/>
    <property type="project" value="UniProtKB-KW"/>
</dbReference>
<feature type="compositionally biased region" description="Polar residues" evidence="10">
    <location>
        <begin position="1355"/>
        <end position="1369"/>
    </location>
</feature>
<feature type="compositionally biased region" description="Polar residues" evidence="10">
    <location>
        <begin position="83"/>
        <end position="95"/>
    </location>
</feature>
<keyword evidence="6" id="KW-0243">Dynein</keyword>
<proteinExistence type="inferred from homology"/>
<evidence type="ECO:0000313" key="13">
    <source>
        <dbReference type="Proteomes" id="UP001367676"/>
    </source>
</evidence>
<comment type="similarity">
    <text evidence="2">Belongs to the dynactin 150 kDa subunit family.</text>
</comment>
<dbReference type="PANTHER" id="PTHR18916">
    <property type="entry name" value="DYNACTIN 1-RELATED MICROTUBULE-BINDING"/>
    <property type="match status" value="1"/>
</dbReference>
<dbReference type="Pfam" id="PF01302">
    <property type="entry name" value="CAP_GLY"/>
    <property type="match status" value="1"/>
</dbReference>
<evidence type="ECO:0000256" key="5">
    <source>
        <dbReference type="ARBA" id="ARBA00022701"/>
    </source>
</evidence>
<feature type="compositionally biased region" description="Acidic residues" evidence="10">
    <location>
        <begin position="1344"/>
        <end position="1354"/>
    </location>
</feature>
<feature type="coiled-coil region" evidence="9">
    <location>
        <begin position="269"/>
        <end position="551"/>
    </location>
</feature>
<evidence type="ECO:0000259" key="11">
    <source>
        <dbReference type="PROSITE" id="PS50245"/>
    </source>
</evidence>
<dbReference type="GO" id="GO:0030424">
    <property type="term" value="C:axon"/>
    <property type="evidence" value="ECO:0007669"/>
    <property type="project" value="TreeGrafter"/>
</dbReference>
<feature type="domain" description="CAP-Gly" evidence="11">
    <location>
        <begin position="25"/>
        <end position="67"/>
    </location>
</feature>
<name>A0AAN9U0M3_9HEMI</name>
<keyword evidence="4" id="KW-0963">Cytoplasm</keyword>
<protein>
    <recommendedName>
        <fullName evidence="3">Dynactin subunit 1</fullName>
    </recommendedName>
</protein>
<feature type="compositionally biased region" description="Basic and acidic residues" evidence="10">
    <location>
        <begin position="1409"/>
        <end position="1432"/>
    </location>
</feature>
<feature type="coiled-coil region" evidence="9">
    <location>
        <begin position="942"/>
        <end position="1064"/>
    </location>
</feature>
<dbReference type="SUPFAM" id="SSF74924">
    <property type="entry name" value="Cap-Gly domain"/>
    <property type="match status" value="1"/>
</dbReference>
<dbReference type="PROSITE" id="PS50245">
    <property type="entry name" value="CAP_GLY_2"/>
    <property type="match status" value="1"/>
</dbReference>
<dbReference type="GO" id="GO:0000922">
    <property type="term" value="C:spindle pole"/>
    <property type="evidence" value="ECO:0007669"/>
    <property type="project" value="TreeGrafter"/>
</dbReference>
<organism evidence="12 13">
    <name type="scientific">Parthenolecanium corni</name>
    <dbReference type="NCBI Taxonomy" id="536013"/>
    <lineage>
        <taxon>Eukaryota</taxon>
        <taxon>Metazoa</taxon>
        <taxon>Ecdysozoa</taxon>
        <taxon>Arthropoda</taxon>
        <taxon>Hexapoda</taxon>
        <taxon>Insecta</taxon>
        <taxon>Pterygota</taxon>
        <taxon>Neoptera</taxon>
        <taxon>Paraneoptera</taxon>
        <taxon>Hemiptera</taxon>
        <taxon>Sternorrhyncha</taxon>
        <taxon>Coccoidea</taxon>
        <taxon>Coccidae</taxon>
        <taxon>Parthenolecanium</taxon>
    </lineage>
</organism>
<dbReference type="EMBL" id="JBBCAQ010000006">
    <property type="protein sequence ID" value="KAK7603029.1"/>
    <property type="molecule type" value="Genomic_DNA"/>
</dbReference>
<evidence type="ECO:0000256" key="7">
    <source>
        <dbReference type="ARBA" id="ARBA00023054"/>
    </source>
</evidence>
<comment type="caution">
    <text evidence="12">The sequence shown here is derived from an EMBL/GenBank/DDBJ whole genome shotgun (WGS) entry which is preliminary data.</text>
</comment>
<keyword evidence="7 9" id="KW-0175">Coiled coil</keyword>
<dbReference type="PROSITE" id="PS00845">
    <property type="entry name" value="CAP_GLY_1"/>
    <property type="match status" value="1"/>
</dbReference>
<dbReference type="Pfam" id="PF12455">
    <property type="entry name" value="Dynactin"/>
    <property type="match status" value="1"/>
</dbReference>
<dbReference type="InterPro" id="IPR022157">
    <property type="entry name" value="Dynactin"/>
</dbReference>
<dbReference type="Gene3D" id="2.30.30.190">
    <property type="entry name" value="CAP Gly-rich-like domain"/>
    <property type="match status" value="1"/>
</dbReference>
<feature type="non-terminal residue" evidence="12">
    <location>
        <position position="1464"/>
    </location>
</feature>
<evidence type="ECO:0000256" key="2">
    <source>
        <dbReference type="ARBA" id="ARBA00011010"/>
    </source>
</evidence>
<evidence type="ECO:0000256" key="3">
    <source>
        <dbReference type="ARBA" id="ARBA00016574"/>
    </source>
</evidence>
<evidence type="ECO:0000256" key="1">
    <source>
        <dbReference type="ARBA" id="ARBA00004245"/>
    </source>
</evidence>
<keyword evidence="13" id="KW-1185">Reference proteome</keyword>
<evidence type="ECO:0000256" key="10">
    <source>
        <dbReference type="SAM" id="MobiDB-lite"/>
    </source>
</evidence>
<feature type="region of interest" description="Disordered" evidence="10">
    <location>
        <begin position="1328"/>
        <end position="1464"/>
    </location>
</feature>
<comment type="subcellular location">
    <subcellularLocation>
        <location evidence="1">Cytoplasm</location>
        <location evidence="1">Cytoskeleton</location>
    </subcellularLocation>
</comment>
<dbReference type="GO" id="GO:0030286">
    <property type="term" value="C:dynein complex"/>
    <property type="evidence" value="ECO:0007669"/>
    <property type="project" value="UniProtKB-KW"/>
</dbReference>
<evidence type="ECO:0000256" key="8">
    <source>
        <dbReference type="ARBA" id="ARBA00023212"/>
    </source>
</evidence>
<keyword evidence="5" id="KW-0493">Microtubule</keyword>
<dbReference type="GO" id="GO:0000776">
    <property type="term" value="C:kinetochore"/>
    <property type="evidence" value="ECO:0007669"/>
    <property type="project" value="TreeGrafter"/>
</dbReference>
<evidence type="ECO:0000256" key="4">
    <source>
        <dbReference type="ARBA" id="ARBA00022490"/>
    </source>
</evidence>
<accession>A0AAN9U0M3</accession>
<evidence type="ECO:0000313" key="12">
    <source>
        <dbReference type="EMBL" id="KAK7603029.1"/>
    </source>
</evidence>
<keyword evidence="8" id="KW-0206">Cytoskeleton</keyword>
<feature type="region of interest" description="Disordered" evidence="10">
    <location>
        <begin position="83"/>
        <end position="178"/>
    </location>
</feature>